<dbReference type="Proteomes" id="UP000250235">
    <property type="component" value="Unassembled WGS sequence"/>
</dbReference>
<dbReference type="AlphaFoldDB" id="A0A2Z7BD71"/>
<evidence type="ECO:0000313" key="1">
    <source>
        <dbReference type="EMBL" id="KZV32302.1"/>
    </source>
</evidence>
<reference evidence="1 2" key="1">
    <citation type="journal article" date="2015" name="Proc. Natl. Acad. Sci. U.S.A.">
        <title>The resurrection genome of Boea hygrometrica: A blueprint for survival of dehydration.</title>
        <authorList>
            <person name="Xiao L."/>
            <person name="Yang G."/>
            <person name="Zhang L."/>
            <person name="Yang X."/>
            <person name="Zhao S."/>
            <person name="Ji Z."/>
            <person name="Zhou Q."/>
            <person name="Hu M."/>
            <person name="Wang Y."/>
            <person name="Chen M."/>
            <person name="Xu Y."/>
            <person name="Jin H."/>
            <person name="Xiao X."/>
            <person name="Hu G."/>
            <person name="Bao F."/>
            <person name="Hu Y."/>
            <person name="Wan P."/>
            <person name="Li L."/>
            <person name="Deng X."/>
            <person name="Kuang T."/>
            <person name="Xiang C."/>
            <person name="Zhu J.K."/>
            <person name="Oliver M.J."/>
            <person name="He Y."/>
        </authorList>
    </citation>
    <scope>NUCLEOTIDE SEQUENCE [LARGE SCALE GENOMIC DNA]</scope>
    <source>
        <strain evidence="2">cv. XS01</strain>
    </source>
</reference>
<protein>
    <submittedName>
        <fullName evidence="1">Uncharacterized protein</fullName>
    </submittedName>
</protein>
<sequence>MVKRLATSSHDVLGITDSVCKNQSVMFSVQYGPFYTNIPIRSTTIDKSRVAKDPITMHTSRRSNSDITCVTRRDSSAQGETYPARTLHHVETWSSRNIPEMVVRPREIFSNLEGVLCPSPDLFLQSPRVMPDHGRAGPLVIS</sequence>
<gene>
    <name evidence="1" type="ORF">F511_19148</name>
</gene>
<name>A0A2Z7BD71_9LAMI</name>
<dbReference type="EMBL" id="KV006889">
    <property type="protein sequence ID" value="KZV32302.1"/>
    <property type="molecule type" value="Genomic_DNA"/>
</dbReference>
<keyword evidence="2" id="KW-1185">Reference proteome</keyword>
<organism evidence="1 2">
    <name type="scientific">Dorcoceras hygrometricum</name>
    <dbReference type="NCBI Taxonomy" id="472368"/>
    <lineage>
        <taxon>Eukaryota</taxon>
        <taxon>Viridiplantae</taxon>
        <taxon>Streptophyta</taxon>
        <taxon>Embryophyta</taxon>
        <taxon>Tracheophyta</taxon>
        <taxon>Spermatophyta</taxon>
        <taxon>Magnoliopsida</taxon>
        <taxon>eudicotyledons</taxon>
        <taxon>Gunneridae</taxon>
        <taxon>Pentapetalae</taxon>
        <taxon>asterids</taxon>
        <taxon>lamiids</taxon>
        <taxon>Lamiales</taxon>
        <taxon>Gesneriaceae</taxon>
        <taxon>Didymocarpoideae</taxon>
        <taxon>Trichosporeae</taxon>
        <taxon>Loxocarpinae</taxon>
        <taxon>Dorcoceras</taxon>
    </lineage>
</organism>
<evidence type="ECO:0000313" key="2">
    <source>
        <dbReference type="Proteomes" id="UP000250235"/>
    </source>
</evidence>
<accession>A0A2Z7BD71</accession>
<proteinExistence type="predicted"/>